<reference evidence="1 2" key="1">
    <citation type="submission" date="2023-02" db="EMBL/GenBank/DDBJ databases">
        <title>Genome sequence of Lacticaseibacillus sp. KACC 23028.</title>
        <authorList>
            <person name="Kim S."/>
            <person name="Heo J."/>
            <person name="Kwon S.-W."/>
        </authorList>
    </citation>
    <scope>NUCLEOTIDE SEQUENCE [LARGE SCALE GENOMIC DNA]</scope>
    <source>
        <strain evidence="1 2">KACC 23028</strain>
    </source>
</reference>
<dbReference type="SFLD" id="SFLDS00003">
    <property type="entry name" value="Haloacid_Dehalogenase"/>
    <property type="match status" value="1"/>
</dbReference>
<dbReference type="InterPro" id="IPR023214">
    <property type="entry name" value="HAD_sf"/>
</dbReference>
<keyword evidence="2" id="KW-1185">Reference proteome</keyword>
<dbReference type="SUPFAM" id="SSF56784">
    <property type="entry name" value="HAD-like"/>
    <property type="match status" value="1"/>
</dbReference>
<accession>A0ABY7WT66</accession>
<dbReference type="Proteomes" id="UP001220377">
    <property type="component" value="Chromosome"/>
</dbReference>
<organism evidence="1 2">
    <name type="scientific">Lacticaseibacillus pabuli</name>
    <dbReference type="NCBI Taxonomy" id="3025672"/>
    <lineage>
        <taxon>Bacteria</taxon>
        <taxon>Bacillati</taxon>
        <taxon>Bacillota</taxon>
        <taxon>Bacilli</taxon>
        <taxon>Lactobacillales</taxon>
        <taxon>Lactobacillaceae</taxon>
        <taxon>Lacticaseibacillus</taxon>
    </lineage>
</organism>
<dbReference type="PROSITE" id="PS01229">
    <property type="entry name" value="COF_2"/>
    <property type="match status" value="1"/>
</dbReference>
<dbReference type="Pfam" id="PF08282">
    <property type="entry name" value="Hydrolase_3"/>
    <property type="match status" value="1"/>
</dbReference>
<dbReference type="PANTHER" id="PTHR10000:SF25">
    <property type="entry name" value="PHOSPHATASE YKRA-RELATED"/>
    <property type="match status" value="1"/>
</dbReference>
<evidence type="ECO:0000313" key="2">
    <source>
        <dbReference type="Proteomes" id="UP001220377"/>
    </source>
</evidence>
<dbReference type="RefSeq" id="WP_274261461.1">
    <property type="nucleotide sequence ID" value="NZ_CP117884.1"/>
</dbReference>
<dbReference type="InterPro" id="IPR036412">
    <property type="entry name" value="HAD-like_sf"/>
</dbReference>
<dbReference type="InterPro" id="IPR006379">
    <property type="entry name" value="HAD-SF_hydro_IIB"/>
</dbReference>
<dbReference type="GO" id="GO:0016787">
    <property type="term" value="F:hydrolase activity"/>
    <property type="evidence" value="ECO:0007669"/>
    <property type="project" value="UniProtKB-KW"/>
</dbReference>
<evidence type="ECO:0000313" key="1">
    <source>
        <dbReference type="EMBL" id="WDF83358.1"/>
    </source>
</evidence>
<dbReference type="SFLD" id="SFLDG01140">
    <property type="entry name" value="C2.B:_Phosphomannomutase_and_P"/>
    <property type="match status" value="1"/>
</dbReference>
<gene>
    <name evidence="1" type="ORF">PQ472_03725</name>
</gene>
<dbReference type="Gene3D" id="3.30.1240.10">
    <property type="match status" value="1"/>
</dbReference>
<dbReference type="PANTHER" id="PTHR10000">
    <property type="entry name" value="PHOSPHOSERINE PHOSPHATASE"/>
    <property type="match status" value="1"/>
</dbReference>
<dbReference type="EMBL" id="CP117884">
    <property type="protein sequence ID" value="WDF83358.1"/>
    <property type="molecule type" value="Genomic_DNA"/>
</dbReference>
<sequence length="255" mass="27898">MQKKLAVFDIDGTLLNSRDQVLPSTLAAIKRLHELGVHTAIATGRNYKMARWVIEAADIHDYVVCNGSAIYVQDKLATQRYLDKDEARMVNEFTRKMGTNFLAESADELYADVAPDPELASVLSGCHTQVLHEPGYAFKQPIVQGLALLTPEQEAQAPHFKSLHFKRFDDRGVDVIPRDGNKAKSVLKLADRLGVNNANIVAFGDNQNDKEMLTAVGTGIAMGHADDNVKAAANWVTGDMDSDGIATGLKHVGWL</sequence>
<dbReference type="InterPro" id="IPR000150">
    <property type="entry name" value="Cof"/>
</dbReference>
<proteinExistence type="predicted"/>
<dbReference type="PROSITE" id="PS01228">
    <property type="entry name" value="COF_1"/>
    <property type="match status" value="1"/>
</dbReference>
<dbReference type="NCBIfam" id="TIGR00099">
    <property type="entry name" value="Cof-subfamily"/>
    <property type="match status" value="1"/>
</dbReference>
<keyword evidence="1" id="KW-0378">Hydrolase</keyword>
<dbReference type="NCBIfam" id="TIGR01484">
    <property type="entry name" value="HAD-SF-IIB"/>
    <property type="match status" value="1"/>
</dbReference>
<name>A0ABY7WT66_9LACO</name>
<protein>
    <submittedName>
        <fullName evidence="1">HAD family hydrolase</fullName>
    </submittedName>
</protein>
<dbReference type="Gene3D" id="3.40.50.1000">
    <property type="entry name" value="HAD superfamily/HAD-like"/>
    <property type="match status" value="1"/>
</dbReference>